<proteinExistence type="predicted"/>
<evidence type="ECO:0000313" key="1">
    <source>
        <dbReference type="EnsemblMetazoa" id="Aqu2.1.35748_001"/>
    </source>
</evidence>
<dbReference type="EnsemblMetazoa" id="Aqu2.1.35748_001">
    <property type="protein sequence ID" value="Aqu2.1.35748_001"/>
    <property type="gene ID" value="Aqu2.1.35748"/>
</dbReference>
<accession>A0A1X7V6Y1</accession>
<dbReference type="AlphaFoldDB" id="A0A1X7V6Y1"/>
<dbReference type="InParanoid" id="A0A1X7V6Y1"/>
<protein>
    <submittedName>
        <fullName evidence="1">Uncharacterized protein</fullName>
    </submittedName>
</protein>
<organism evidence="1">
    <name type="scientific">Amphimedon queenslandica</name>
    <name type="common">Sponge</name>
    <dbReference type="NCBI Taxonomy" id="400682"/>
    <lineage>
        <taxon>Eukaryota</taxon>
        <taxon>Metazoa</taxon>
        <taxon>Porifera</taxon>
        <taxon>Demospongiae</taxon>
        <taxon>Heteroscleromorpha</taxon>
        <taxon>Haplosclerida</taxon>
        <taxon>Niphatidae</taxon>
        <taxon>Amphimedon</taxon>
    </lineage>
</organism>
<name>A0A1X7V6Y1_AMPQE</name>
<sequence length="60" mass="6493">LICPLQPATPFPTLHIDPSAHARFNNSLNYHVTAHVSSAVEVASLMFTCCGNLPTLMNTQ</sequence>
<reference evidence="1" key="1">
    <citation type="submission" date="2017-05" db="UniProtKB">
        <authorList>
            <consortium name="EnsemblMetazoa"/>
        </authorList>
    </citation>
    <scope>IDENTIFICATION</scope>
</reference>